<feature type="compositionally biased region" description="Polar residues" evidence="1">
    <location>
        <begin position="1"/>
        <end position="13"/>
    </location>
</feature>
<accession>A0A382H1G1</accession>
<gene>
    <name evidence="3" type="ORF">METZ01_LOCUS233829</name>
</gene>
<dbReference type="SUPFAM" id="SSF52540">
    <property type="entry name" value="P-loop containing nucleoside triphosphate hydrolases"/>
    <property type="match status" value="1"/>
</dbReference>
<feature type="region of interest" description="Disordered" evidence="1">
    <location>
        <begin position="1"/>
        <end position="20"/>
    </location>
</feature>
<protein>
    <recommendedName>
        <fullName evidence="2">Helicase HerA central domain-containing protein</fullName>
    </recommendedName>
</protein>
<dbReference type="PANTHER" id="PTHR42957">
    <property type="entry name" value="HELICASE MJ1565-RELATED"/>
    <property type="match status" value="1"/>
</dbReference>
<organism evidence="3">
    <name type="scientific">marine metagenome</name>
    <dbReference type="NCBI Taxonomy" id="408172"/>
    <lineage>
        <taxon>unclassified sequences</taxon>
        <taxon>metagenomes</taxon>
        <taxon>ecological metagenomes</taxon>
    </lineage>
</organism>
<dbReference type="AlphaFoldDB" id="A0A382H1G1"/>
<evidence type="ECO:0000259" key="2">
    <source>
        <dbReference type="Pfam" id="PF01935"/>
    </source>
</evidence>
<dbReference type="PANTHER" id="PTHR42957:SF1">
    <property type="entry name" value="HELICASE MJ1565-RELATED"/>
    <property type="match status" value="1"/>
</dbReference>
<name>A0A382H1G1_9ZZZZ</name>
<reference evidence="3" key="1">
    <citation type="submission" date="2018-05" db="EMBL/GenBank/DDBJ databases">
        <authorList>
            <person name="Lanie J.A."/>
            <person name="Ng W.-L."/>
            <person name="Kazmierczak K.M."/>
            <person name="Andrzejewski T.M."/>
            <person name="Davidsen T.M."/>
            <person name="Wayne K.J."/>
            <person name="Tettelin H."/>
            <person name="Glass J.I."/>
            <person name="Rusch D."/>
            <person name="Podicherti R."/>
            <person name="Tsui H.-C.T."/>
            <person name="Winkler M.E."/>
        </authorList>
    </citation>
    <scope>NUCLEOTIDE SEQUENCE</scope>
</reference>
<dbReference type="EMBL" id="UINC01058564">
    <property type="protein sequence ID" value="SVB80975.1"/>
    <property type="molecule type" value="Genomic_DNA"/>
</dbReference>
<feature type="non-terminal residue" evidence="3">
    <location>
        <position position="74"/>
    </location>
</feature>
<dbReference type="InterPro" id="IPR027417">
    <property type="entry name" value="P-loop_NTPase"/>
</dbReference>
<sequence length="74" mass="7899">MFDGAFQSNSMRIGTNPEDSESVVLNPDRLLRHVGILGNTGSGKTVMAKIILEECALAGIPSIILDLQGDLARM</sequence>
<evidence type="ECO:0000256" key="1">
    <source>
        <dbReference type="SAM" id="MobiDB-lite"/>
    </source>
</evidence>
<feature type="domain" description="Helicase HerA central" evidence="2">
    <location>
        <begin position="12"/>
        <end position="70"/>
    </location>
</feature>
<dbReference type="InterPro" id="IPR002789">
    <property type="entry name" value="HerA_central"/>
</dbReference>
<dbReference type="InterPro" id="IPR008571">
    <property type="entry name" value="HerA-like"/>
</dbReference>
<proteinExistence type="predicted"/>
<evidence type="ECO:0000313" key="3">
    <source>
        <dbReference type="EMBL" id="SVB80975.1"/>
    </source>
</evidence>
<dbReference type="Gene3D" id="3.40.50.300">
    <property type="entry name" value="P-loop containing nucleotide triphosphate hydrolases"/>
    <property type="match status" value="1"/>
</dbReference>
<dbReference type="Pfam" id="PF01935">
    <property type="entry name" value="DUF87"/>
    <property type="match status" value="1"/>
</dbReference>